<feature type="region of interest" description="Disordered" evidence="1">
    <location>
        <begin position="94"/>
        <end position="116"/>
    </location>
</feature>
<accession>A0ABQ2RWC8</accession>
<name>A0ABQ2RWC8_9DEIO</name>
<comment type="caution">
    <text evidence="2">The sequence shown here is derived from an EMBL/GenBank/DDBJ whole genome shotgun (WGS) entry which is preliminary data.</text>
</comment>
<reference evidence="3" key="1">
    <citation type="journal article" date="2019" name="Int. J. Syst. Evol. Microbiol.">
        <title>The Global Catalogue of Microorganisms (GCM) 10K type strain sequencing project: providing services to taxonomists for standard genome sequencing and annotation.</title>
        <authorList>
            <consortium name="The Broad Institute Genomics Platform"/>
            <consortium name="The Broad Institute Genome Sequencing Center for Infectious Disease"/>
            <person name="Wu L."/>
            <person name="Ma J."/>
        </authorList>
    </citation>
    <scope>NUCLEOTIDE SEQUENCE [LARGE SCALE GENOMIC DNA]</scope>
    <source>
        <strain evidence="3">JCM 31404</strain>
    </source>
</reference>
<evidence type="ECO:0000313" key="2">
    <source>
        <dbReference type="EMBL" id="GGR62705.1"/>
    </source>
</evidence>
<feature type="compositionally biased region" description="Low complexity" evidence="1">
    <location>
        <begin position="280"/>
        <end position="298"/>
    </location>
</feature>
<dbReference type="Proteomes" id="UP000634308">
    <property type="component" value="Unassembled WGS sequence"/>
</dbReference>
<organism evidence="2 3">
    <name type="scientific">Deinococcus seoulensis</name>
    <dbReference type="NCBI Taxonomy" id="1837379"/>
    <lineage>
        <taxon>Bacteria</taxon>
        <taxon>Thermotogati</taxon>
        <taxon>Deinococcota</taxon>
        <taxon>Deinococci</taxon>
        <taxon>Deinococcales</taxon>
        <taxon>Deinococcaceae</taxon>
        <taxon>Deinococcus</taxon>
    </lineage>
</organism>
<proteinExistence type="predicted"/>
<dbReference type="EMBL" id="BMQM01000017">
    <property type="protein sequence ID" value="GGR62705.1"/>
    <property type="molecule type" value="Genomic_DNA"/>
</dbReference>
<gene>
    <name evidence="2" type="ORF">GCM10008959_25930</name>
</gene>
<protein>
    <recommendedName>
        <fullName evidence="4">MarR family transcriptional regulator</fullName>
    </recommendedName>
</protein>
<keyword evidence="3" id="KW-1185">Reference proteome</keyword>
<feature type="region of interest" description="Disordered" evidence="1">
    <location>
        <begin position="132"/>
        <end position="153"/>
    </location>
</feature>
<evidence type="ECO:0000256" key="1">
    <source>
        <dbReference type="SAM" id="MobiDB-lite"/>
    </source>
</evidence>
<evidence type="ECO:0008006" key="4">
    <source>
        <dbReference type="Google" id="ProtNLM"/>
    </source>
</evidence>
<sequence>MTDPTPHQNAYAALDTDLPAGVSLSARMAVLESRAHLIDDLRAEIGEHDATIRDAQARRDIATGRLTAAMHAADLLRDIEYSIAPLLGLADRAEPTQAEPAQADPAPTPDGLTDLIGTLEPVTVTPQEPAAPVVAAPEPEAQPTPAPLAEMSEPAPTNTLDLVFPAEFDLSKRARVFLDVLQHPGTTSSSILARTGFKSGPVGGILNAGMQALQIRREGLAGQYTHTLTPSGVAYLRELHAYALTQVEGQDEEEPTPEPEPDPDPTPSSARPRPETSTQARKAAAPPARKAAKPAARAQVRTPPPAAEPDPVSGVSPISQEELKARVRENAAKVSAVLGKKPMTETDLRAKLPAMQLSHLRAALGYLEEAGTLRRVPGPTPASRVAYARDTLELPAPQRDHLTAGGRVVEAHLTRVTDRSERDTISNMVTVTGLPREEVEEALAVLHAQGRLRWSRTGMLQHFTLAPARADGVAA</sequence>
<feature type="region of interest" description="Disordered" evidence="1">
    <location>
        <begin position="247"/>
        <end position="317"/>
    </location>
</feature>
<feature type="compositionally biased region" description="Acidic residues" evidence="1">
    <location>
        <begin position="249"/>
        <end position="263"/>
    </location>
</feature>
<dbReference type="RefSeq" id="WP_189065416.1">
    <property type="nucleotide sequence ID" value="NZ_BMQM01000017.1"/>
</dbReference>
<evidence type="ECO:0000313" key="3">
    <source>
        <dbReference type="Proteomes" id="UP000634308"/>
    </source>
</evidence>